<evidence type="ECO:0000313" key="2">
    <source>
        <dbReference type="Proteomes" id="UP001150062"/>
    </source>
</evidence>
<comment type="caution">
    <text evidence="1">The sequence shown here is derived from an EMBL/GenBank/DDBJ whole genome shotgun (WGS) entry which is preliminary data.</text>
</comment>
<dbReference type="InterPro" id="IPR013320">
    <property type="entry name" value="ConA-like_dom_sf"/>
</dbReference>
<sequence>MNWLNQIKLKNENKTAWNPSDYLYGIICGKKIYSRGKHVIKIKIDQFPNPKNESNRIRLGVIKTENWENFIKKNRYSEGTYFFGTFWNCRKKKLQSRKRKKENGKWTREKYPEKIFFKKNDIFTIFLDMDQKKISFKINEKNLEGWENLPEKVNFFAVLRNQNGEEKNQITII</sequence>
<organism evidence="1 2">
    <name type="scientific">Anaeramoeba flamelloides</name>
    <dbReference type="NCBI Taxonomy" id="1746091"/>
    <lineage>
        <taxon>Eukaryota</taxon>
        <taxon>Metamonada</taxon>
        <taxon>Anaeramoebidae</taxon>
        <taxon>Anaeramoeba</taxon>
    </lineage>
</organism>
<keyword evidence="2" id="KW-1185">Reference proteome</keyword>
<dbReference type="Gene3D" id="2.60.120.920">
    <property type="match status" value="1"/>
</dbReference>
<dbReference type="Proteomes" id="UP001150062">
    <property type="component" value="Unassembled WGS sequence"/>
</dbReference>
<protein>
    <submittedName>
        <fullName evidence="1">Spry domain containing socs box protein</fullName>
    </submittedName>
</protein>
<evidence type="ECO:0000313" key="1">
    <source>
        <dbReference type="EMBL" id="KAJ6235899.1"/>
    </source>
</evidence>
<name>A0ABQ8XU19_9EUKA</name>
<proteinExistence type="predicted"/>
<reference evidence="1" key="1">
    <citation type="submission" date="2022-08" db="EMBL/GenBank/DDBJ databases">
        <title>Novel sulfate-reducing endosymbionts in the free-living metamonad Anaeramoeba.</title>
        <authorList>
            <person name="Jerlstrom-Hultqvist J."/>
            <person name="Cepicka I."/>
            <person name="Gallot-Lavallee L."/>
            <person name="Salas-Leiva D."/>
            <person name="Curtis B.A."/>
            <person name="Zahonova K."/>
            <person name="Pipaliya S."/>
            <person name="Dacks J."/>
            <person name="Roger A.J."/>
        </authorList>
    </citation>
    <scope>NUCLEOTIDE SEQUENCE</scope>
    <source>
        <strain evidence="1">Schooner1</strain>
    </source>
</reference>
<dbReference type="EMBL" id="JAOAOG010000253">
    <property type="protein sequence ID" value="KAJ6235899.1"/>
    <property type="molecule type" value="Genomic_DNA"/>
</dbReference>
<gene>
    <name evidence="1" type="ORF">M0813_28336</name>
</gene>
<dbReference type="InterPro" id="IPR043136">
    <property type="entry name" value="B30.2/SPRY_sf"/>
</dbReference>
<accession>A0ABQ8XU19</accession>
<dbReference type="SUPFAM" id="SSF49899">
    <property type="entry name" value="Concanavalin A-like lectins/glucanases"/>
    <property type="match status" value="1"/>
</dbReference>